<name>A0ABW3HZU7_9FLAO</name>
<protein>
    <submittedName>
        <fullName evidence="2">DUF4365 domain-containing protein</fullName>
    </submittedName>
</protein>
<proteinExistence type="predicted"/>
<evidence type="ECO:0000313" key="2">
    <source>
        <dbReference type="EMBL" id="MFD0963096.1"/>
    </source>
</evidence>
<organism evidence="2 3">
    <name type="scientific">Pseudofulvibacter geojedonensis</name>
    <dbReference type="NCBI Taxonomy" id="1123758"/>
    <lineage>
        <taxon>Bacteria</taxon>
        <taxon>Pseudomonadati</taxon>
        <taxon>Bacteroidota</taxon>
        <taxon>Flavobacteriia</taxon>
        <taxon>Flavobacteriales</taxon>
        <taxon>Flavobacteriaceae</taxon>
        <taxon>Pseudofulvibacter</taxon>
    </lineage>
</organism>
<evidence type="ECO:0000259" key="1">
    <source>
        <dbReference type="Pfam" id="PF14280"/>
    </source>
</evidence>
<dbReference type="EMBL" id="JBHTJM010000003">
    <property type="protein sequence ID" value="MFD0963096.1"/>
    <property type="molecule type" value="Genomic_DNA"/>
</dbReference>
<reference evidence="3" key="1">
    <citation type="journal article" date="2019" name="Int. J. Syst. Evol. Microbiol.">
        <title>The Global Catalogue of Microorganisms (GCM) 10K type strain sequencing project: providing services to taxonomists for standard genome sequencing and annotation.</title>
        <authorList>
            <consortium name="The Broad Institute Genomics Platform"/>
            <consortium name="The Broad Institute Genome Sequencing Center for Infectious Disease"/>
            <person name="Wu L."/>
            <person name="Ma J."/>
        </authorList>
    </citation>
    <scope>NUCLEOTIDE SEQUENCE [LARGE SCALE GENOMIC DNA]</scope>
    <source>
        <strain evidence="3">CCUG 62114</strain>
    </source>
</reference>
<evidence type="ECO:0000313" key="3">
    <source>
        <dbReference type="Proteomes" id="UP001596997"/>
    </source>
</evidence>
<dbReference type="Proteomes" id="UP001596997">
    <property type="component" value="Unassembled WGS sequence"/>
</dbReference>
<dbReference type="Pfam" id="PF14280">
    <property type="entry name" value="DUF4365"/>
    <property type="match status" value="1"/>
</dbReference>
<gene>
    <name evidence="2" type="ORF">ACFQ1O_03645</name>
</gene>
<keyword evidence="3" id="KW-1185">Reference proteome</keyword>
<comment type="caution">
    <text evidence="2">The sequence shown here is derived from an EMBL/GenBank/DDBJ whole genome shotgun (WGS) entry which is preliminary data.</text>
</comment>
<feature type="domain" description="DUF4365" evidence="1">
    <location>
        <begin position="8"/>
        <end position="168"/>
    </location>
</feature>
<dbReference type="InterPro" id="IPR025375">
    <property type="entry name" value="DUF4365"/>
</dbReference>
<dbReference type="RefSeq" id="WP_377713452.1">
    <property type="nucleotide sequence ID" value="NZ_JBHTJM010000003.1"/>
</dbReference>
<accession>A0ABW3HZU7</accession>
<sequence>MTEEQIKEELSNNFIGIIASYSKYKITKPTDTGGVDFSITYDVTYDKDGDGSTRYIQSGDYIEVQLKATTDSSVIVNSSHIKYDLEAKTYNDLIMRKKLANAPLFLILFILPINRNDWVEVRNEEISLKKYAYWFIPDDDAKKTDNTSRIRISIPVKNKVDLNTIEDWFKNKKH</sequence>